<protein>
    <submittedName>
        <fullName evidence="2">Uncharacterized protein</fullName>
    </submittedName>
</protein>
<dbReference type="Proteomes" id="UP000779574">
    <property type="component" value="Unassembled WGS sequence"/>
</dbReference>
<evidence type="ECO:0000256" key="1">
    <source>
        <dbReference type="SAM" id="MobiDB-lite"/>
    </source>
</evidence>
<gene>
    <name evidence="2" type="ORF">KCU76_g14352</name>
</gene>
<evidence type="ECO:0000313" key="3">
    <source>
        <dbReference type="Proteomes" id="UP000779574"/>
    </source>
</evidence>
<dbReference type="AlphaFoldDB" id="A0A9P8E6I1"/>
<proteinExistence type="predicted"/>
<name>A0A9P8E6I1_AURME</name>
<accession>A0A9P8E6I1</accession>
<comment type="caution">
    <text evidence="2">The sequence shown here is derived from an EMBL/GenBank/DDBJ whole genome shotgun (WGS) entry which is preliminary data.</text>
</comment>
<feature type="region of interest" description="Disordered" evidence="1">
    <location>
        <begin position="129"/>
        <end position="157"/>
    </location>
</feature>
<reference evidence="2" key="1">
    <citation type="journal article" date="2021" name="J Fungi (Basel)">
        <title>Virulence traits and population genomics of the black yeast Aureobasidium melanogenum.</title>
        <authorList>
            <person name="Cernosa A."/>
            <person name="Sun X."/>
            <person name="Gostincar C."/>
            <person name="Fang C."/>
            <person name="Gunde-Cimerman N."/>
            <person name="Song Z."/>
        </authorList>
    </citation>
    <scope>NUCLEOTIDE SEQUENCE</scope>
    <source>
        <strain evidence="2">EXF-9911</strain>
    </source>
</reference>
<dbReference type="EMBL" id="JAHFXF010000861">
    <property type="protein sequence ID" value="KAG9681649.1"/>
    <property type="molecule type" value="Genomic_DNA"/>
</dbReference>
<evidence type="ECO:0000313" key="2">
    <source>
        <dbReference type="EMBL" id="KAG9681649.1"/>
    </source>
</evidence>
<reference evidence="2" key="2">
    <citation type="submission" date="2021-08" db="EMBL/GenBank/DDBJ databases">
        <authorList>
            <person name="Gostincar C."/>
            <person name="Sun X."/>
            <person name="Song Z."/>
            <person name="Gunde-Cimerman N."/>
        </authorList>
    </citation>
    <scope>NUCLEOTIDE SEQUENCE</scope>
    <source>
        <strain evidence="2">EXF-9911</strain>
    </source>
</reference>
<organism evidence="2 3">
    <name type="scientific">Aureobasidium melanogenum</name>
    <name type="common">Aureobasidium pullulans var. melanogenum</name>
    <dbReference type="NCBI Taxonomy" id="46634"/>
    <lineage>
        <taxon>Eukaryota</taxon>
        <taxon>Fungi</taxon>
        <taxon>Dikarya</taxon>
        <taxon>Ascomycota</taxon>
        <taxon>Pezizomycotina</taxon>
        <taxon>Dothideomycetes</taxon>
        <taxon>Dothideomycetidae</taxon>
        <taxon>Dothideales</taxon>
        <taxon>Saccotheciaceae</taxon>
        <taxon>Aureobasidium</taxon>
    </lineage>
</organism>
<sequence>MRHTLSLAPCSLYLASETPLPCRKAYTVSRVLANNPRYTNARGDFRLLNDNQAAFQNIDDAAARFPLQGSAARKKNVPNRRLAAILAKMIDDFGIMEGLEARENNKRQRKEMAAFKEIFPAMNKLPKIKPSDIIPPTLGPLDDESELEPYNQATQKR</sequence>
<feature type="non-terminal residue" evidence="2">
    <location>
        <position position="1"/>
    </location>
</feature>